<keyword evidence="3" id="KW-1185">Reference proteome</keyword>
<dbReference type="PANTHER" id="PTHR21301">
    <property type="entry name" value="REVERSE TRANSCRIPTASE"/>
    <property type="match status" value="1"/>
</dbReference>
<dbReference type="InterPro" id="IPR058912">
    <property type="entry name" value="HTH_animal"/>
</dbReference>
<dbReference type="EnsemblMetazoa" id="XM_038011773.1">
    <property type="protein sequence ID" value="XP_037867701.1"/>
    <property type="gene ID" value="LOC119628645"/>
</dbReference>
<dbReference type="InterPro" id="IPR000477">
    <property type="entry name" value="RT_dom"/>
</dbReference>
<dbReference type="Pfam" id="PF00078">
    <property type="entry name" value="RVT_1"/>
    <property type="match status" value="1"/>
</dbReference>
<dbReference type="PANTHER" id="PTHR21301:SF10">
    <property type="entry name" value="REVERSE TRANSCRIPTASE DOMAIN-CONTAINING PROTEIN"/>
    <property type="match status" value="1"/>
</dbReference>
<sequence>MDDNIDNSNLPRGFFQVMRIAHGDEVVRSVKEWSNSIIKLASLHNRKIFLLKCRTNNIIPKHISNNMKCILSLNIEDHPFKKMSDRLITGFQGSILSLEIKVTLWKLEQQNKRIVDMEDKVKGLVSEQLFRRCVVMINKRYEYNFNKIKNTNIKKFDILIKQKINRHTLSSKSKHIYNYTDVQLPTEVEMILNLEPKFGIEIKEKWKVIPTVIKDLEFGIEAVQLDDCNDEGKDIVKNNLRSKAINVISNYYKKTKTKKKNDRLNHTVLIKNLYITRKFLKERPDLIVARADKGNTTVIMLKTEYDTEMRKMLNDKVTYKLLKKDPTNKWQKVANSLVNKLVVAKIVEEQQGKHLKAKYTVAPRIYGLRKTHKETCCLRPVVSCVNSPSYSLARFLHEILTPVIEKFQYNVKNSFDFVTFSRKVSLPKNYVLISLDVVSLFTNVRRDLILKVIEETWDNMKHLVKIPKSVLVDLITFCYDSSYFVYQGEFYAQTEGSSMGNPASPVIANIVMNYVIDQILKILPFEIHFLKLYVDDTIAAIPESEVNNILELFNSFDNNIQFTMEVEKDDSLSFLDVLVKRSNDKLITDWFVKPISSGRLLNWNSNHPRSQKIGMIKGLLDRMTKLSSSDFYEINFSKIRNILLNNNYEIPLVDSVINKFKENLNNKPRSLVNSNNNNIRYCRFPYIAELSHKLNRVFIGTHVRLAFYNILRVNSIYSKLKDPVNKQQQTGIVYKIPCSCDLCCVGQTRQYLSNRVKQHIYDCKNINILKENKTALATHHFDQHHNFKFDKIEILDKEMNWWKRNVSEMIFIKTNDTVNKRTDTNNLSILYNDILKEYKSNRKK</sequence>
<reference evidence="3" key="1">
    <citation type="journal article" date="2008" name="Insect Biochem. Mol. Biol.">
        <title>The genome of a lepidopteran model insect, the silkworm Bombyx mori.</title>
        <authorList>
            <consortium name="International Silkworm Genome Consortium"/>
        </authorList>
    </citation>
    <scope>NUCLEOTIDE SEQUENCE [LARGE SCALE GENOMIC DNA]</scope>
    <source>
        <strain evidence="3">p50T</strain>
    </source>
</reference>
<dbReference type="RefSeq" id="XP_037867701.1">
    <property type="nucleotide sequence ID" value="XM_038011773.2"/>
</dbReference>
<dbReference type="GeneID" id="119628645"/>
<evidence type="ECO:0000313" key="2">
    <source>
        <dbReference type="EnsemblMetazoa" id="XP_037867698.1"/>
    </source>
</evidence>
<accession>A0A8R2LXI2</accession>
<dbReference type="KEGG" id="bmor:119628645"/>
<proteinExistence type="predicted"/>
<dbReference type="CDD" id="cd10442">
    <property type="entry name" value="GIY-YIG_PLEs"/>
    <property type="match status" value="1"/>
</dbReference>
<dbReference type="GO" id="GO:0071897">
    <property type="term" value="P:DNA biosynthetic process"/>
    <property type="evidence" value="ECO:0007669"/>
    <property type="project" value="UniProtKB-ARBA"/>
</dbReference>
<protein>
    <recommendedName>
        <fullName evidence="1">Reverse transcriptase domain-containing protein</fullName>
    </recommendedName>
</protein>
<name>A0A8R2LXI2_BOMMO</name>
<feature type="domain" description="Reverse transcriptase" evidence="1">
    <location>
        <begin position="349"/>
        <end position="595"/>
    </location>
</feature>
<dbReference type="EnsemblMetazoa" id="XM_038011770.1">
    <property type="protein sequence ID" value="XP_037867698.1"/>
    <property type="gene ID" value="LOC119628644"/>
</dbReference>
<dbReference type="InterPro" id="IPR043502">
    <property type="entry name" value="DNA/RNA_pol_sf"/>
</dbReference>
<organism evidence="2 3">
    <name type="scientific">Bombyx mori</name>
    <name type="common">Silk moth</name>
    <dbReference type="NCBI Taxonomy" id="7091"/>
    <lineage>
        <taxon>Eukaryota</taxon>
        <taxon>Metazoa</taxon>
        <taxon>Ecdysozoa</taxon>
        <taxon>Arthropoda</taxon>
        <taxon>Hexapoda</taxon>
        <taxon>Insecta</taxon>
        <taxon>Pterygota</taxon>
        <taxon>Neoptera</taxon>
        <taxon>Endopterygota</taxon>
        <taxon>Lepidoptera</taxon>
        <taxon>Glossata</taxon>
        <taxon>Ditrysia</taxon>
        <taxon>Bombycoidea</taxon>
        <taxon>Bombycidae</taxon>
        <taxon>Bombycinae</taxon>
        <taxon>Bombyx</taxon>
    </lineage>
</organism>
<evidence type="ECO:0000259" key="1">
    <source>
        <dbReference type="PROSITE" id="PS50878"/>
    </source>
</evidence>
<dbReference type="AlphaFoldDB" id="A0A8R2LXI2"/>
<reference evidence="2" key="2">
    <citation type="submission" date="2022-06" db="UniProtKB">
        <authorList>
            <consortium name="EnsemblMetazoa"/>
        </authorList>
    </citation>
    <scope>IDENTIFICATION</scope>
    <source>
        <strain evidence="2">p50T (Dazao)</strain>
    </source>
</reference>
<dbReference type="Pfam" id="PF26215">
    <property type="entry name" value="HTH_animal"/>
    <property type="match status" value="1"/>
</dbReference>
<dbReference type="Proteomes" id="UP000005204">
    <property type="component" value="Unassembled WGS sequence"/>
</dbReference>
<dbReference type="PROSITE" id="PS50878">
    <property type="entry name" value="RT_POL"/>
    <property type="match status" value="1"/>
</dbReference>
<evidence type="ECO:0000313" key="3">
    <source>
        <dbReference type="Proteomes" id="UP000005204"/>
    </source>
</evidence>
<dbReference type="SUPFAM" id="SSF56672">
    <property type="entry name" value="DNA/RNA polymerases"/>
    <property type="match status" value="1"/>
</dbReference>